<dbReference type="InterPro" id="IPR018376">
    <property type="entry name" value="Enoyl-CoA_hyd/isom_CS"/>
</dbReference>
<evidence type="ECO:0000256" key="3">
    <source>
        <dbReference type="RuleBase" id="RU003707"/>
    </source>
</evidence>
<dbReference type="GO" id="GO:0016829">
    <property type="term" value="F:lyase activity"/>
    <property type="evidence" value="ECO:0007669"/>
    <property type="project" value="UniProtKB-KW"/>
</dbReference>
<dbReference type="InterPro" id="IPR029045">
    <property type="entry name" value="ClpP/crotonase-like_dom_sf"/>
</dbReference>
<dbReference type="Gene3D" id="3.90.226.10">
    <property type="entry name" value="2-enoyl-CoA Hydratase, Chain A, domain 1"/>
    <property type="match status" value="1"/>
</dbReference>
<dbReference type="PROSITE" id="PS00166">
    <property type="entry name" value="ENOYL_COA_HYDRATASE"/>
    <property type="match status" value="1"/>
</dbReference>
<dbReference type="SUPFAM" id="SSF52096">
    <property type="entry name" value="ClpP/crotonase"/>
    <property type="match status" value="1"/>
</dbReference>
<dbReference type="RefSeq" id="WP_184090467.1">
    <property type="nucleotide sequence ID" value="NZ_JACHIJ010000011.1"/>
</dbReference>
<gene>
    <name evidence="4" type="ORF">HNQ36_005160</name>
</gene>
<comment type="similarity">
    <text evidence="1 3">Belongs to the enoyl-CoA hydratase/isomerase family.</text>
</comment>
<dbReference type="CDD" id="cd06558">
    <property type="entry name" value="crotonase-like"/>
    <property type="match status" value="1"/>
</dbReference>
<sequence length="257" mass="27035">MADIDVDIQERVAVVTLNRPGVRNAMTLAMWQGIAEIFAQLGQDSNVRAIILTGAGGNFSVGADVSEFAKVRSNVAESKAYEVAVDASSDAIANAPKPVIAVLEGYCLGGGCHLAMACDFRYAHNDTSTGIPAAKLSIVYGVRSTQRLLGLVGLTNAKRALYSAEPLGAVDAASMGLVDRVSSDPMADARAFAVDIAELAPLSVEGAKRILTDLSMGPGALDVKAAEAFIDRASASEDYREGRQAFVEKRPPMFRGR</sequence>
<dbReference type="PANTHER" id="PTHR11941:SF54">
    <property type="entry name" value="ENOYL-COA HYDRATASE, MITOCHONDRIAL"/>
    <property type="match status" value="1"/>
</dbReference>
<evidence type="ECO:0000256" key="1">
    <source>
        <dbReference type="ARBA" id="ARBA00005254"/>
    </source>
</evidence>
<dbReference type="InterPro" id="IPR001753">
    <property type="entry name" value="Enoyl-CoA_hydra/iso"/>
</dbReference>
<dbReference type="Proteomes" id="UP000521227">
    <property type="component" value="Unassembled WGS sequence"/>
</dbReference>
<dbReference type="PANTHER" id="PTHR11941">
    <property type="entry name" value="ENOYL-COA HYDRATASE-RELATED"/>
    <property type="match status" value="1"/>
</dbReference>
<evidence type="ECO:0000313" key="4">
    <source>
        <dbReference type="EMBL" id="MBB5055149.1"/>
    </source>
</evidence>
<dbReference type="AlphaFoldDB" id="A0A840N400"/>
<keyword evidence="2" id="KW-0456">Lyase</keyword>
<dbReference type="InterPro" id="IPR014748">
    <property type="entry name" value="Enoyl-CoA_hydra_C"/>
</dbReference>
<evidence type="ECO:0000313" key="5">
    <source>
        <dbReference type="Proteomes" id="UP000521227"/>
    </source>
</evidence>
<dbReference type="EMBL" id="JACHIJ010000011">
    <property type="protein sequence ID" value="MBB5055149.1"/>
    <property type="molecule type" value="Genomic_DNA"/>
</dbReference>
<organism evidence="4 5">
    <name type="scientific">Afipia massiliensis</name>
    <dbReference type="NCBI Taxonomy" id="211460"/>
    <lineage>
        <taxon>Bacteria</taxon>
        <taxon>Pseudomonadati</taxon>
        <taxon>Pseudomonadota</taxon>
        <taxon>Alphaproteobacteria</taxon>
        <taxon>Hyphomicrobiales</taxon>
        <taxon>Nitrobacteraceae</taxon>
        <taxon>Afipia</taxon>
    </lineage>
</organism>
<evidence type="ECO:0000256" key="2">
    <source>
        <dbReference type="ARBA" id="ARBA00023239"/>
    </source>
</evidence>
<dbReference type="Gene3D" id="1.10.12.10">
    <property type="entry name" value="Lyase 2-enoyl-coa Hydratase, Chain A, domain 2"/>
    <property type="match status" value="1"/>
</dbReference>
<dbReference type="GO" id="GO:0006635">
    <property type="term" value="P:fatty acid beta-oxidation"/>
    <property type="evidence" value="ECO:0007669"/>
    <property type="project" value="TreeGrafter"/>
</dbReference>
<reference evidence="4 5" key="1">
    <citation type="submission" date="2020-08" db="EMBL/GenBank/DDBJ databases">
        <title>Genomic Encyclopedia of Type Strains, Phase IV (KMG-IV): sequencing the most valuable type-strain genomes for metagenomic binning, comparative biology and taxonomic classification.</title>
        <authorList>
            <person name="Goeker M."/>
        </authorList>
    </citation>
    <scope>NUCLEOTIDE SEQUENCE [LARGE SCALE GENOMIC DNA]</scope>
    <source>
        <strain evidence="4 5">DSM 17498</strain>
    </source>
</reference>
<name>A0A840N400_9BRAD</name>
<comment type="caution">
    <text evidence="4">The sequence shown here is derived from an EMBL/GenBank/DDBJ whole genome shotgun (WGS) entry which is preliminary data.</text>
</comment>
<dbReference type="Pfam" id="PF00378">
    <property type="entry name" value="ECH_1"/>
    <property type="match status" value="1"/>
</dbReference>
<protein>
    <submittedName>
        <fullName evidence="4">Enoyl-CoA hydratase/carnithine racemase</fullName>
    </submittedName>
</protein>
<accession>A0A840N400</accession>
<proteinExistence type="inferred from homology"/>